<evidence type="ECO:0000313" key="1">
    <source>
        <dbReference type="EMBL" id="EKF25050.1"/>
    </source>
</evidence>
<comment type="caution">
    <text evidence="1">The sequence shown here is derived from an EMBL/GenBank/DDBJ whole genome shotgun (WGS) entry which is preliminary data.</text>
</comment>
<proteinExistence type="predicted"/>
<sequence length="48" mass="5154">MGVAVDLHHRVGVGRGRRRDLLRDGRCLGTASARCDGGLPSLNTVERP</sequence>
<protein>
    <submittedName>
        <fullName evidence="1">Uncharacterized protein</fullName>
    </submittedName>
</protein>
<accession>K5BCA4</accession>
<dbReference type="AlphaFoldDB" id="K5BCA4"/>
<gene>
    <name evidence="1" type="ORF">C731_0926</name>
</gene>
<reference evidence="1 2" key="1">
    <citation type="journal article" date="2012" name="J. Bacteriol.">
        <title>Genome sequence of Mycobacterium hassiacum DSM 44199, a rare source of heat-stable mycobacterial proteins.</title>
        <authorList>
            <person name="Tiago I."/>
            <person name="Maranha A."/>
            <person name="Mendes V."/>
            <person name="Alarico S."/>
            <person name="Moynihan P.J."/>
            <person name="Clarke A.J."/>
            <person name="Macedo-Ribeiro S."/>
            <person name="Pereira P.J."/>
            <person name="Empadinhas N."/>
        </authorList>
    </citation>
    <scope>NUCLEOTIDE SEQUENCE [LARGE SCALE GENOMIC DNA]</scope>
    <source>
        <strain evidence="2">DSM 44199 / CIP 105218 / JCM 12690 / 3849</strain>
    </source>
</reference>
<dbReference type="PATRIC" id="fig|1122247.3.peg.890"/>
<organism evidence="1 2">
    <name type="scientific">Mycolicibacterium hassiacum (strain DSM 44199 / CIP 105218 / JCM 12690 / 3849)</name>
    <name type="common">Mycobacterium hassiacum</name>
    <dbReference type="NCBI Taxonomy" id="1122247"/>
    <lineage>
        <taxon>Bacteria</taxon>
        <taxon>Bacillati</taxon>
        <taxon>Actinomycetota</taxon>
        <taxon>Actinomycetes</taxon>
        <taxon>Mycobacteriales</taxon>
        <taxon>Mycobacteriaceae</taxon>
        <taxon>Mycolicibacterium</taxon>
    </lineage>
</organism>
<name>K5BCA4_MYCHD</name>
<evidence type="ECO:0000313" key="2">
    <source>
        <dbReference type="Proteomes" id="UP000006265"/>
    </source>
</evidence>
<dbReference type="EMBL" id="AMRA01000024">
    <property type="protein sequence ID" value="EKF25050.1"/>
    <property type="molecule type" value="Genomic_DNA"/>
</dbReference>
<dbReference type="Proteomes" id="UP000006265">
    <property type="component" value="Unassembled WGS sequence"/>
</dbReference>
<keyword evidence="2" id="KW-1185">Reference proteome</keyword>